<feature type="domain" description="Carboxymuconolactone decarboxylase-like" evidence="1">
    <location>
        <begin position="20"/>
        <end position="103"/>
    </location>
</feature>
<dbReference type="EMBL" id="JBHOMY010000082">
    <property type="protein sequence ID" value="MFC1459136.1"/>
    <property type="molecule type" value="Genomic_DNA"/>
</dbReference>
<proteinExistence type="predicted"/>
<dbReference type="Gene3D" id="1.20.1290.10">
    <property type="entry name" value="AhpD-like"/>
    <property type="match status" value="1"/>
</dbReference>
<dbReference type="SUPFAM" id="SSF69118">
    <property type="entry name" value="AhpD-like"/>
    <property type="match status" value="1"/>
</dbReference>
<evidence type="ECO:0000313" key="3">
    <source>
        <dbReference type="Proteomes" id="UP001593940"/>
    </source>
</evidence>
<reference evidence="2 3" key="1">
    <citation type="submission" date="2024-09" db="EMBL/GenBank/DDBJ databases">
        <title>Nodulacao em especies de Leguminosae Basais da Amazonia e Caracterizacao dos Rizobios e Bacterias Associadas aos Nodulos.</title>
        <authorList>
            <person name="Jambeiro I.C.A."/>
            <person name="Lopes I.S."/>
            <person name="Aguiar E.R.G.R."/>
            <person name="Santos A.F.J."/>
            <person name="Dos Santos J.M.F."/>
            <person name="Gross E."/>
        </authorList>
    </citation>
    <scope>NUCLEOTIDE SEQUENCE [LARGE SCALE GENOMIC DNA]</scope>
    <source>
        <strain evidence="2 3">BRUESC1165</strain>
    </source>
</reference>
<name>A0ABV6YDB1_9HYPH</name>
<keyword evidence="3" id="KW-1185">Reference proteome</keyword>
<comment type="caution">
    <text evidence="2">The sequence shown here is derived from an EMBL/GenBank/DDBJ whole genome shotgun (WGS) entry which is preliminary data.</text>
</comment>
<protein>
    <submittedName>
        <fullName evidence="2">Carboxymuconolactone decarboxylase family protein</fullName>
    </submittedName>
</protein>
<evidence type="ECO:0000259" key="1">
    <source>
        <dbReference type="Pfam" id="PF02627"/>
    </source>
</evidence>
<dbReference type="PANTHER" id="PTHR33930">
    <property type="entry name" value="ALKYL HYDROPEROXIDE REDUCTASE AHPD"/>
    <property type="match status" value="1"/>
</dbReference>
<accession>A0ABV6YDB1</accession>
<gene>
    <name evidence="2" type="ORF">ACETIH_21005</name>
</gene>
<evidence type="ECO:0000313" key="2">
    <source>
        <dbReference type="EMBL" id="MFC1459136.1"/>
    </source>
</evidence>
<dbReference type="InterPro" id="IPR003779">
    <property type="entry name" value="CMD-like"/>
</dbReference>
<dbReference type="Pfam" id="PF02627">
    <property type="entry name" value="CMD"/>
    <property type="match status" value="1"/>
</dbReference>
<dbReference type="Proteomes" id="UP001593940">
    <property type="component" value="Unassembled WGS sequence"/>
</dbReference>
<dbReference type="PANTHER" id="PTHR33930:SF2">
    <property type="entry name" value="BLR3452 PROTEIN"/>
    <property type="match status" value="1"/>
</dbReference>
<organism evidence="2 3">
    <name type="scientific">Microvirga arabica</name>
    <dbReference type="NCBI Taxonomy" id="1128671"/>
    <lineage>
        <taxon>Bacteria</taxon>
        <taxon>Pseudomonadati</taxon>
        <taxon>Pseudomonadota</taxon>
        <taxon>Alphaproteobacteria</taxon>
        <taxon>Hyphomicrobiales</taxon>
        <taxon>Methylobacteriaceae</taxon>
        <taxon>Microvirga</taxon>
    </lineage>
</organism>
<sequence>MAETPENLPSGAGEIAQSYPEIWAAYAALGKACSEAGPLEDRTRRLVKLALAVGALSEGAVHSHTRRGLAEGLSKEDLKQVALLAIPTLGFPQGVKALTWIEDITDPASTDRAPSP</sequence>
<dbReference type="RefSeq" id="WP_377030877.1">
    <property type="nucleotide sequence ID" value="NZ_JBHOMY010000082.1"/>
</dbReference>
<dbReference type="InterPro" id="IPR029032">
    <property type="entry name" value="AhpD-like"/>
</dbReference>